<sequence>MRTVAILSLLSAMTALAFAAPIQGDIFERDGSAEFDADLCPVKKRQVDGLGPAAQSPGPACAQTKAGLPPFFVETPDISEGCLNLRIARPQGTAAGDRLPVIVHIVEGGVIKGWAYDPHADPEPLVTLSAEVGKLIIYAAEQKSLNVGMRDQRAGIQWVKDNIAAFGGDPERITAWGLSAGGTMASLQLVACGGEKGVPFTQVWTMSGPPGTALNISSDATEIHTLAVASKLGCSHEKDERMLECLRDVLMNDLLEAAMGYSVENHPPMGLFTFIPSVDGISSAIAHIPMILGWTQNDGATQVRPGSLFKDEEDMKKPIQSFAHALTNEDYKKFFALYSASDFEQQVTNYNARREESDPEVPSTGSASRSSCEISYLSAPPLTLVTKWPGSPNLNQTMLPPLFKSVGMPYLGVPHGSDMNYIMNGVFPEIPEIPDPDKKLTNAMAGAFIQLAYTGSPVYDDGSDNGFAAWPPTFPVGADDGPLLGGPLGLGLPPRML</sequence>
<dbReference type="GO" id="GO:0016787">
    <property type="term" value="F:hydrolase activity"/>
    <property type="evidence" value="ECO:0007669"/>
    <property type="project" value="UniProtKB-KW"/>
</dbReference>
<protein>
    <submittedName>
        <fullName evidence="3">Alpha/Beta hydrolase protein</fullName>
    </submittedName>
</protein>
<keyword evidence="3" id="KW-0378">Hydrolase</keyword>
<dbReference type="InterPro" id="IPR050309">
    <property type="entry name" value="Type-B_Carboxylest/Lipase"/>
</dbReference>
<proteinExistence type="predicted"/>
<dbReference type="Pfam" id="PF00135">
    <property type="entry name" value="COesterase"/>
    <property type="match status" value="1"/>
</dbReference>
<feature type="signal peptide" evidence="1">
    <location>
        <begin position="1"/>
        <end position="19"/>
    </location>
</feature>
<dbReference type="SUPFAM" id="SSF53474">
    <property type="entry name" value="alpha/beta-Hydrolases"/>
    <property type="match status" value="1"/>
</dbReference>
<dbReference type="Gene3D" id="3.40.50.1820">
    <property type="entry name" value="alpha/beta hydrolase"/>
    <property type="match status" value="1"/>
</dbReference>
<gene>
    <name evidence="3" type="ORF">B0H63DRAFT_509808</name>
</gene>
<reference evidence="3" key="1">
    <citation type="journal article" date="2023" name="Mol. Phylogenet. Evol.">
        <title>Genome-scale phylogeny and comparative genomics of the fungal order Sordariales.</title>
        <authorList>
            <person name="Hensen N."/>
            <person name="Bonometti L."/>
            <person name="Westerberg I."/>
            <person name="Brannstrom I.O."/>
            <person name="Guillou S."/>
            <person name="Cros-Aarteil S."/>
            <person name="Calhoun S."/>
            <person name="Haridas S."/>
            <person name="Kuo A."/>
            <person name="Mondo S."/>
            <person name="Pangilinan J."/>
            <person name="Riley R."/>
            <person name="LaButti K."/>
            <person name="Andreopoulos B."/>
            <person name="Lipzen A."/>
            <person name="Chen C."/>
            <person name="Yan M."/>
            <person name="Daum C."/>
            <person name="Ng V."/>
            <person name="Clum A."/>
            <person name="Steindorff A."/>
            <person name="Ohm R.A."/>
            <person name="Martin F."/>
            <person name="Silar P."/>
            <person name="Natvig D.O."/>
            <person name="Lalanne C."/>
            <person name="Gautier V."/>
            <person name="Ament-Velasquez S.L."/>
            <person name="Kruys A."/>
            <person name="Hutchinson M.I."/>
            <person name="Powell A.J."/>
            <person name="Barry K."/>
            <person name="Miller A.N."/>
            <person name="Grigoriev I.V."/>
            <person name="Debuchy R."/>
            <person name="Gladieux P."/>
            <person name="Hiltunen Thoren M."/>
            <person name="Johannesson H."/>
        </authorList>
    </citation>
    <scope>NUCLEOTIDE SEQUENCE</scope>
    <source>
        <strain evidence="3">CBS 232.78</strain>
    </source>
</reference>
<dbReference type="InterPro" id="IPR029058">
    <property type="entry name" value="AB_hydrolase_fold"/>
</dbReference>
<accession>A0AAE0NNK2</accession>
<feature type="domain" description="Carboxylesterase type B" evidence="2">
    <location>
        <begin position="54"/>
        <end position="473"/>
    </location>
</feature>
<keyword evidence="4" id="KW-1185">Reference proteome</keyword>
<reference evidence="3" key="2">
    <citation type="submission" date="2023-06" db="EMBL/GenBank/DDBJ databases">
        <authorList>
            <consortium name="Lawrence Berkeley National Laboratory"/>
            <person name="Haridas S."/>
            <person name="Hensen N."/>
            <person name="Bonometti L."/>
            <person name="Westerberg I."/>
            <person name="Brannstrom I.O."/>
            <person name="Guillou S."/>
            <person name="Cros-Aarteil S."/>
            <person name="Calhoun S."/>
            <person name="Kuo A."/>
            <person name="Mondo S."/>
            <person name="Pangilinan J."/>
            <person name="Riley R."/>
            <person name="LaButti K."/>
            <person name="Andreopoulos B."/>
            <person name="Lipzen A."/>
            <person name="Chen C."/>
            <person name="Yanf M."/>
            <person name="Daum C."/>
            <person name="Ng V."/>
            <person name="Clum A."/>
            <person name="Steindorff A."/>
            <person name="Ohm R."/>
            <person name="Martin F."/>
            <person name="Silar P."/>
            <person name="Natvig D."/>
            <person name="Lalanne C."/>
            <person name="Gautier V."/>
            <person name="Ament-velasquez S.L."/>
            <person name="Kruys A."/>
            <person name="Hutchinson M.I."/>
            <person name="Powell A.J."/>
            <person name="Barry K."/>
            <person name="Miller A.N."/>
            <person name="Grigoriev I.V."/>
            <person name="Debuchy R."/>
            <person name="Gladieux P."/>
            <person name="Thoren M.H."/>
            <person name="Johannesson H."/>
        </authorList>
    </citation>
    <scope>NUCLEOTIDE SEQUENCE</scope>
    <source>
        <strain evidence="3">CBS 232.78</strain>
    </source>
</reference>
<evidence type="ECO:0000256" key="1">
    <source>
        <dbReference type="SAM" id="SignalP"/>
    </source>
</evidence>
<dbReference type="EMBL" id="JAULSW010000004">
    <property type="protein sequence ID" value="KAK3384842.1"/>
    <property type="molecule type" value="Genomic_DNA"/>
</dbReference>
<evidence type="ECO:0000313" key="4">
    <source>
        <dbReference type="Proteomes" id="UP001285441"/>
    </source>
</evidence>
<dbReference type="PANTHER" id="PTHR11559">
    <property type="entry name" value="CARBOXYLESTERASE"/>
    <property type="match status" value="1"/>
</dbReference>
<dbReference type="InterPro" id="IPR002018">
    <property type="entry name" value="CarbesteraseB"/>
</dbReference>
<name>A0AAE0NNK2_9PEZI</name>
<evidence type="ECO:0000259" key="2">
    <source>
        <dbReference type="Pfam" id="PF00135"/>
    </source>
</evidence>
<keyword evidence="1" id="KW-0732">Signal</keyword>
<comment type="caution">
    <text evidence="3">The sequence shown here is derived from an EMBL/GenBank/DDBJ whole genome shotgun (WGS) entry which is preliminary data.</text>
</comment>
<feature type="chain" id="PRO_5042169825" evidence="1">
    <location>
        <begin position="20"/>
        <end position="497"/>
    </location>
</feature>
<dbReference type="AlphaFoldDB" id="A0AAE0NNK2"/>
<organism evidence="3 4">
    <name type="scientific">Podospora didyma</name>
    <dbReference type="NCBI Taxonomy" id="330526"/>
    <lineage>
        <taxon>Eukaryota</taxon>
        <taxon>Fungi</taxon>
        <taxon>Dikarya</taxon>
        <taxon>Ascomycota</taxon>
        <taxon>Pezizomycotina</taxon>
        <taxon>Sordariomycetes</taxon>
        <taxon>Sordariomycetidae</taxon>
        <taxon>Sordariales</taxon>
        <taxon>Podosporaceae</taxon>
        <taxon>Podospora</taxon>
    </lineage>
</organism>
<evidence type="ECO:0000313" key="3">
    <source>
        <dbReference type="EMBL" id="KAK3384842.1"/>
    </source>
</evidence>
<dbReference type="Proteomes" id="UP001285441">
    <property type="component" value="Unassembled WGS sequence"/>
</dbReference>